<keyword evidence="8" id="KW-0393">Immunoglobulin domain</keyword>
<evidence type="ECO:0000256" key="3">
    <source>
        <dbReference type="ARBA" id="ARBA00022729"/>
    </source>
</evidence>
<dbReference type="InterPro" id="IPR036179">
    <property type="entry name" value="Ig-like_dom_sf"/>
</dbReference>
<feature type="domain" description="Ig-like" evidence="10">
    <location>
        <begin position="190"/>
        <end position="329"/>
    </location>
</feature>
<keyword evidence="2 9" id="KW-0812">Transmembrane</keyword>
<evidence type="ECO:0000313" key="11">
    <source>
        <dbReference type="EMBL" id="KAI2656549.1"/>
    </source>
</evidence>
<evidence type="ECO:0000313" key="12">
    <source>
        <dbReference type="Proteomes" id="UP000830375"/>
    </source>
</evidence>
<dbReference type="PRINTS" id="PR00213">
    <property type="entry name" value="MYELINP0"/>
</dbReference>
<keyword evidence="12" id="KW-1185">Reference proteome</keyword>
<evidence type="ECO:0000256" key="1">
    <source>
        <dbReference type="ARBA" id="ARBA00004479"/>
    </source>
</evidence>
<accession>A0ABQ8M1L6</accession>
<dbReference type="InterPro" id="IPR000920">
    <property type="entry name" value="Myelin_P0-rel"/>
</dbReference>
<dbReference type="InterPro" id="IPR013783">
    <property type="entry name" value="Ig-like_fold"/>
</dbReference>
<dbReference type="SMART" id="SM00406">
    <property type="entry name" value="IGv"/>
    <property type="match status" value="2"/>
</dbReference>
<dbReference type="InterPro" id="IPR007110">
    <property type="entry name" value="Ig-like_dom"/>
</dbReference>
<dbReference type="PANTHER" id="PTHR13869:SF20">
    <property type="entry name" value="MYELIN PROTEIN ZERO-LIKE PROTEIN 3"/>
    <property type="match status" value="1"/>
</dbReference>
<dbReference type="SUPFAM" id="SSF48726">
    <property type="entry name" value="Immunoglobulin"/>
    <property type="match status" value="2"/>
</dbReference>
<organism evidence="11 12">
    <name type="scientific">Labeo rohita</name>
    <name type="common">Indian major carp</name>
    <name type="synonym">Cyprinus rohita</name>
    <dbReference type="NCBI Taxonomy" id="84645"/>
    <lineage>
        <taxon>Eukaryota</taxon>
        <taxon>Metazoa</taxon>
        <taxon>Chordata</taxon>
        <taxon>Craniata</taxon>
        <taxon>Vertebrata</taxon>
        <taxon>Euteleostomi</taxon>
        <taxon>Actinopterygii</taxon>
        <taxon>Neopterygii</taxon>
        <taxon>Teleostei</taxon>
        <taxon>Ostariophysi</taxon>
        <taxon>Cypriniformes</taxon>
        <taxon>Cyprinidae</taxon>
        <taxon>Labeoninae</taxon>
        <taxon>Labeonini</taxon>
        <taxon>Labeo</taxon>
    </lineage>
</organism>
<proteinExistence type="predicted"/>
<keyword evidence="5 9" id="KW-0472">Membrane</keyword>
<keyword evidence="6" id="KW-1015">Disulfide bond</keyword>
<feature type="domain" description="Ig-like" evidence="10">
    <location>
        <begin position="85"/>
        <end position="188"/>
    </location>
</feature>
<dbReference type="Proteomes" id="UP000830375">
    <property type="component" value="Unassembled WGS sequence"/>
</dbReference>
<keyword evidence="7" id="KW-0325">Glycoprotein</keyword>
<evidence type="ECO:0000256" key="4">
    <source>
        <dbReference type="ARBA" id="ARBA00022989"/>
    </source>
</evidence>
<evidence type="ECO:0000256" key="7">
    <source>
        <dbReference type="ARBA" id="ARBA00023180"/>
    </source>
</evidence>
<dbReference type="InterPro" id="IPR013106">
    <property type="entry name" value="Ig_V-set"/>
</dbReference>
<comment type="caution">
    <text evidence="11">The sequence shown here is derived from an EMBL/GenBank/DDBJ whole genome shotgun (WGS) entry which is preliminary data.</text>
</comment>
<dbReference type="SMART" id="SM00409">
    <property type="entry name" value="IG"/>
    <property type="match status" value="2"/>
</dbReference>
<keyword evidence="4 9" id="KW-1133">Transmembrane helix</keyword>
<dbReference type="PROSITE" id="PS50835">
    <property type="entry name" value="IG_LIKE"/>
    <property type="match status" value="2"/>
</dbReference>
<gene>
    <name evidence="11" type="ORF">H4Q32_013507</name>
</gene>
<comment type="subcellular location">
    <subcellularLocation>
        <location evidence="1">Membrane</location>
        <topology evidence="1">Single-pass type I membrane protein</topology>
    </subcellularLocation>
</comment>
<evidence type="ECO:0000259" key="10">
    <source>
        <dbReference type="PROSITE" id="PS50835"/>
    </source>
</evidence>
<evidence type="ECO:0000256" key="9">
    <source>
        <dbReference type="SAM" id="Phobius"/>
    </source>
</evidence>
<evidence type="ECO:0000256" key="8">
    <source>
        <dbReference type="ARBA" id="ARBA00023319"/>
    </source>
</evidence>
<evidence type="ECO:0000256" key="2">
    <source>
        <dbReference type="ARBA" id="ARBA00022692"/>
    </source>
</evidence>
<dbReference type="EMBL" id="JACTAM010000015">
    <property type="protein sequence ID" value="KAI2656549.1"/>
    <property type="molecule type" value="Genomic_DNA"/>
</dbReference>
<dbReference type="InterPro" id="IPR003599">
    <property type="entry name" value="Ig_sub"/>
</dbReference>
<evidence type="ECO:0000256" key="5">
    <source>
        <dbReference type="ARBA" id="ARBA00023136"/>
    </source>
</evidence>
<reference evidence="11 12" key="1">
    <citation type="submission" date="2022-01" db="EMBL/GenBank/DDBJ databases">
        <title>A high-quality chromosome-level genome assembly of rohu carp, Labeo rohita.</title>
        <authorList>
            <person name="Arick M.A. II"/>
            <person name="Hsu C.-Y."/>
            <person name="Magbanua Z."/>
            <person name="Pechanova O."/>
            <person name="Grover C."/>
            <person name="Miller E."/>
            <person name="Thrash A."/>
            <person name="Ezzel L."/>
            <person name="Alam S."/>
            <person name="Benzie J."/>
            <person name="Hamilton M."/>
            <person name="Karsi A."/>
            <person name="Lawrence M.L."/>
            <person name="Peterson D.G."/>
        </authorList>
    </citation>
    <scope>NUCLEOTIDE SEQUENCE [LARGE SCALE GENOMIC DNA]</scope>
    <source>
        <strain evidence="12">BAU-BD-2019</strain>
        <tissue evidence="11">Blood</tissue>
    </source>
</reference>
<dbReference type="PANTHER" id="PTHR13869">
    <property type="entry name" value="MYELIN P0 RELATED"/>
    <property type="match status" value="1"/>
</dbReference>
<dbReference type="Pfam" id="PF07686">
    <property type="entry name" value="V-set"/>
    <property type="match status" value="2"/>
</dbReference>
<keyword evidence="3" id="KW-0732">Signal</keyword>
<evidence type="ECO:0000256" key="6">
    <source>
        <dbReference type="ARBA" id="ARBA00023157"/>
    </source>
</evidence>
<name>A0ABQ8M1L6_LABRO</name>
<dbReference type="Gene3D" id="2.60.40.10">
    <property type="entry name" value="Immunoglobulins"/>
    <property type="match status" value="2"/>
</dbReference>
<protein>
    <submittedName>
        <fullName evidence="11">Myelin protein zero-like protein 2</fullName>
    </submittedName>
</protein>
<sequence length="503" mass="55134">MIPADPPDIIRFSAVIVTDTCQSSRVYLCTRAVIHSPAQVLYWHHVHLVLYLVCSIAAKQCKAEKTTNATDREISNELTGWWCVSGIRVFTAGDVKAVNGTDVRLKCTFQSSNAVQVSSVTVSWSFKPLGGGQQETVFYYQEKPFPPTEGRFRRKVDWAGDISGRDASVVLRKVPFTFNGTFSCQVKNPPDVHGNVGEVRLQVVSTVLLRSTCCISVKAPADISVIKGATVTLSCSFTSSSSITSLMSIDWTFRPESGGPAKLFFHYSSKAYLPEEDYFKGRVKWVGSPSRGDASLQLLNASLTDNGTYTCAIRNPPDVHGNPAQTVLTVTPKRLSLTFTDVGVLLVFVLVPSGIVTLLLLGRMLCPCWSESEKSSAAAHHSPIEVVACDDEYFCAQKQQKHTLCCCYFKSSALDVALACCHGDGASAASVGSCEHTHTHTLGGRDGWSFTVSWSQRMPFPCGCLGNSCRPDRGWRCSSFREPQETEEIRPVRMWIEAPVSRI</sequence>
<feature type="transmembrane region" description="Helical" evidence="9">
    <location>
        <begin position="342"/>
        <end position="361"/>
    </location>
</feature>